<feature type="compositionally biased region" description="Polar residues" evidence="1">
    <location>
        <begin position="141"/>
        <end position="152"/>
    </location>
</feature>
<dbReference type="Gene3D" id="1.10.10.60">
    <property type="entry name" value="Homeodomain-like"/>
    <property type="match status" value="1"/>
</dbReference>
<sequence>MFRYYFRSPRLPLQKIATPESTTPSIQAFQYATRPSWSEEEINDLLDTYQEYLKRSGVNYSENHIWREVTALLEEKGVHRLASQCKSKWRRMRMAYESAEALGNESLIPHHEKIGQILKARNASQRDSFRSKDVTEDMQVASPSERSNSSPEIVSKQLIPDKPIQIESSKPQSASVRDITSAFNGFSTSYVKHNDGTFEGHGLSHKLVELLRNQLEFQNHFYRNIIEEFQTSRREEHQLRSEILATLKEIKLAKTQNPQRVSPDNYNNFEKHQPIEQVFAPQSSPFQSHQQLDDGIDIFEADENMRALKENLSHTDFQHRES</sequence>
<dbReference type="InParanoid" id="A0A1Y1ZC67"/>
<evidence type="ECO:0000259" key="2">
    <source>
        <dbReference type="PROSITE" id="PS50090"/>
    </source>
</evidence>
<dbReference type="Pfam" id="PF13837">
    <property type="entry name" value="Myb_DNA-bind_4"/>
    <property type="match status" value="1"/>
</dbReference>
<proteinExistence type="predicted"/>
<feature type="domain" description="Myb-like" evidence="2">
    <location>
        <begin position="34"/>
        <end position="93"/>
    </location>
</feature>
<comment type="caution">
    <text evidence="3">The sequence shown here is derived from an EMBL/GenBank/DDBJ whole genome shotgun (WGS) entry which is preliminary data.</text>
</comment>
<feature type="region of interest" description="Disordered" evidence="1">
    <location>
        <begin position="120"/>
        <end position="154"/>
    </location>
</feature>
<evidence type="ECO:0000313" key="4">
    <source>
        <dbReference type="Proteomes" id="UP000193498"/>
    </source>
</evidence>
<dbReference type="PROSITE" id="PS50090">
    <property type="entry name" value="MYB_LIKE"/>
    <property type="match status" value="1"/>
</dbReference>
<evidence type="ECO:0000313" key="3">
    <source>
        <dbReference type="EMBL" id="ORY07838.1"/>
    </source>
</evidence>
<evidence type="ECO:0000256" key="1">
    <source>
        <dbReference type="SAM" id="MobiDB-lite"/>
    </source>
</evidence>
<accession>A0A1Y1ZC67</accession>
<dbReference type="Proteomes" id="UP000193498">
    <property type="component" value="Unassembled WGS sequence"/>
</dbReference>
<protein>
    <recommendedName>
        <fullName evidence="2">Myb-like domain-containing protein</fullName>
    </recommendedName>
</protein>
<gene>
    <name evidence="3" type="ORF">K493DRAFT_74787</name>
</gene>
<dbReference type="InterPro" id="IPR009057">
    <property type="entry name" value="Homeodomain-like_sf"/>
</dbReference>
<dbReference type="AlphaFoldDB" id="A0A1Y1ZC67"/>
<keyword evidence="4" id="KW-1185">Reference proteome</keyword>
<reference evidence="3 4" key="1">
    <citation type="submission" date="2016-07" db="EMBL/GenBank/DDBJ databases">
        <title>Pervasive Adenine N6-methylation of Active Genes in Fungi.</title>
        <authorList>
            <consortium name="DOE Joint Genome Institute"/>
            <person name="Mondo S.J."/>
            <person name="Dannebaum R.O."/>
            <person name="Kuo R.C."/>
            <person name="Labutti K."/>
            <person name="Haridas S."/>
            <person name="Kuo A."/>
            <person name="Salamov A."/>
            <person name="Ahrendt S.R."/>
            <person name="Lipzen A."/>
            <person name="Sullivan W."/>
            <person name="Andreopoulos W.B."/>
            <person name="Clum A."/>
            <person name="Lindquist E."/>
            <person name="Daum C."/>
            <person name="Ramamoorthy G.K."/>
            <person name="Gryganskyi A."/>
            <person name="Culley D."/>
            <person name="Magnuson J.K."/>
            <person name="James T.Y."/>
            <person name="O'Malley M.A."/>
            <person name="Stajich J.E."/>
            <person name="Spatafora J.W."/>
            <person name="Visel A."/>
            <person name="Grigoriev I.V."/>
        </authorList>
    </citation>
    <scope>NUCLEOTIDE SEQUENCE [LARGE SCALE GENOMIC DNA]</scope>
    <source>
        <strain evidence="3 4">CBS 931.73</strain>
    </source>
</reference>
<dbReference type="EMBL" id="MCFE01000005">
    <property type="protein sequence ID" value="ORY07838.1"/>
    <property type="molecule type" value="Genomic_DNA"/>
</dbReference>
<dbReference type="SUPFAM" id="SSF46689">
    <property type="entry name" value="Homeodomain-like"/>
    <property type="match status" value="1"/>
</dbReference>
<dbReference type="InterPro" id="IPR001005">
    <property type="entry name" value="SANT/Myb"/>
</dbReference>
<organism evidence="3 4">
    <name type="scientific">Basidiobolus meristosporus CBS 931.73</name>
    <dbReference type="NCBI Taxonomy" id="1314790"/>
    <lineage>
        <taxon>Eukaryota</taxon>
        <taxon>Fungi</taxon>
        <taxon>Fungi incertae sedis</taxon>
        <taxon>Zoopagomycota</taxon>
        <taxon>Entomophthoromycotina</taxon>
        <taxon>Basidiobolomycetes</taxon>
        <taxon>Basidiobolales</taxon>
        <taxon>Basidiobolaceae</taxon>
        <taxon>Basidiobolus</taxon>
    </lineage>
</organism>
<dbReference type="InterPro" id="IPR044822">
    <property type="entry name" value="Myb_DNA-bind_4"/>
</dbReference>
<name>A0A1Y1ZC67_9FUNG</name>